<evidence type="ECO:0000256" key="1">
    <source>
        <dbReference type="ARBA" id="ARBA00022691"/>
    </source>
</evidence>
<reference evidence="6 7" key="1">
    <citation type="journal article" date="2016" name="Nat. Commun.">
        <title>Thousands of microbial genomes shed light on interconnected biogeochemical processes in an aquifer system.</title>
        <authorList>
            <person name="Anantharaman K."/>
            <person name="Brown C.T."/>
            <person name="Hug L.A."/>
            <person name="Sharon I."/>
            <person name="Castelle C.J."/>
            <person name="Probst A.J."/>
            <person name="Thomas B.C."/>
            <person name="Singh A."/>
            <person name="Wilkins M.J."/>
            <person name="Karaoz U."/>
            <person name="Brodie E.L."/>
            <person name="Williams K.H."/>
            <person name="Hubbard S.S."/>
            <person name="Banfield J.F."/>
        </authorList>
    </citation>
    <scope>NUCLEOTIDE SEQUENCE [LARGE SCALE GENOMIC DNA]</scope>
</reference>
<gene>
    <name evidence="6" type="ORF">A2363_04330</name>
</gene>
<organism evidence="6 7">
    <name type="scientific">Candidatus Gottesmanbacteria bacterium RIFOXYB1_FULL_47_11</name>
    <dbReference type="NCBI Taxonomy" id="1798401"/>
    <lineage>
        <taxon>Bacteria</taxon>
        <taxon>Candidatus Gottesmaniibacteriota</taxon>
    </lineage>
</organism>
<dbReference type="InterPro" id="IPR023885">
    <property type="entry name" value="4Fe4S-binding_SPASM_dom"/>
</dbReference>
<evidence type="ECO:0000313" key="7">
    <source>
        <dbReference type="Proteomes" id="UP000176186"/>
    </source>
</evidence>
<comment type="caution">
    <text evidence="6">The sequence shown here is derived from an EMBL/GenBank/DDBJ whole genome shotgun (WGS) entry which is preliminary data.</text>
</comment>
<dbReference type="CDD" id="cd21109">
    <property type="entry name" value="SPASM"/>
    <property type="match status" value="1"/>
</dbReference>
<accession>A0A1F6BF30</accession>
<feature type="domain" description="Radical SAM core" evidence="5">
    <location>
        <begin position="147"/>
        <end position="373"/>
    </location>
</feature>
<dbReference type="STRING" id="1798401.A2363_04330"/>
<dbReference type="CDD" id="cd01335">
    <property type="entry name" value="Radical_SAM"/>
    <property type="match status" value="1"/>
</dbReference>
<evidence type="ECO:0000259" key="5">
    <source>
        <dbReference type="PROSITE" id="PS51918"/>
    </source>
</evidence>
<proteinExistence type="predicted"/>
<name>A0A1F6BF30_9BACT</name>
<dbReference type="SUPFAM" id="SSF102114">
    <property type="entry name" value="Radical SAM enzymes"/>
    <property type="match status" value="1"/>
</dbReference>
<dbReference type="InterPro" id="IPR058240">
    <property type="entry name" value="rSAM_sf"/>
</dbReference>
<dbReference type="PANTHER" id="PTHR11228:SF7">
    <property type="entry name" value="PQQA PEPTIDE CYCLASE"/>
    <property type="match status" value="1"/>
</dbReference>
<evidence type="ECO:0000256" key="2">
    <source>
        <dbReference type="ARBA" id="ARBA00022723"/>
    </source>
</evidence>
<dbReference type="InterPro" id="IPR013785">
    <property type="entry name" value="Aldolase_TIM"/>
</dbReference>
<dbReference type="Proteomes" id="UP000176186">
    <property type="component" value="Unassembled WGS sequence"/>
</dbReference>
<dbReference type="AlphaFoldDB" id="A0A1F6BF30"/>
<dbReference type="PANTHER" id="PTHR11228">
    <property type="entry name" value="RADICAL SAM DOMAIN PROTEIN"/>
    <property type="match status" value="1"/>
</dbReference>
<keyword evidence="3" id="KW-0408">Iron</keyword>
<keyword evidence="2" id="KW-0479">Metal-binding</keyword>
<dbReference type="InterPro" id="IPR050377">
    <property type="entry name" value="Radical_SAM_PqqE_MftC-like"/>
</dbReference>
<keyword evidence="4" id="KW-0411">Iron-sulfur</keyword>
<dbReference type="SFLD" id="SFLDG01067">
    <property type="entry name" value="SPASM/twitch_domain_containing"/>
    <property type="match status" value="1"/>
</dbReference>
<sequence length="461" mass="51120">MHVLRRRFEEAHAPSVQCTLDPVTENAVRLHLVPPRQVGLRRHASLLHINGQFVIPLNHGNATLLRTFMLELKQVARPGEEISEEALRGALGRTARKMHHLYPEEPQARFLADLGNLQDMIFRVSRGEAVPELKGHEMTMAEYAKFMRGPVRMDLAVSPMRRDGEWACPNACIICYANRGAAMQITHEEELTTDQWFDVIDKIWSAGVVQISFTGGDPLERLDLPELVWHAQEFTTRVNTSAVTLTRELARRLHEAQLDVMQVTVYSANPAVHDALVGRESAWKRTMNGIHIAMEAGIEVSVNTPLVIDNVVGYTETLKFLHNQLGVRYFTVSGMLPAGGAKAKIASGGGVSNKALYAYLYTAKTLANRLGCELDFTSPGCLTDEQCVSLGMNPPTCGACLGNMAVAPDGEVIPCQSWVHNKRALGNILRVPWSRVWDHPLCREIRAKAANKNQCPLAQEA</sequence>
<keyword evidence="1" id="KW-0949">S-adenosyl-L-methionine</keyword>
<dbReference type="EMBL" id="MFKE01000015">
    <property type="protein sequence ID" value="OGG35423.1"/>
    <property type="molecule type" value="Genomic_DNA"/>
</dbReference>
<evidence type="ECO:0000313" key="6">
    <source>
        <dbReference type="EMBL" id="OGG35423.1"/>
    </source>
</evidence>
<dbReference type="GO" id="GO:0051536">
    <property type="term" value="F:iron-sulfur cluster binding"/>
    <property type="evidence" value="ECO:0007669"/>
    <property type="project" value="UniProtKB-KW"/>
</dbReference>
<dbReference type="GO" id="GO:0046872">
    <property type="term" value="F:metal ion binding"/>
    <property type="evidence" value="ECO:0007669"/>
    <property type="project" value="UniProtKB-KW"/>
</dbReference>
<protein>
    <recommendedName>
        <fullName evidence="5">Radical SAM core domain-containing protein</fullName>
    </recommendedName>
</protein>
<dbReference type="SFLD" id="SFLDS00029">
    <property type="entry name" value="Radical_SAM"/>
    <property type="match status" value="1"/>
</dbReference>
<evidence type="ECO:0000256" key="4">
    <source>
        <dbReference type="ARBA" id="ARBA00023014"/>
    </source>
</evidence>
<dbReference type="InterPro" id="IPR007197">
    <property type="entry name" value="rSAM"/>
</dbReference>
<dbReference type="PROSITE" id="PS51918">
    <property type="entry name" value="RADICAL_SAM"/>
    <property type="match status" value="1"/>
</dbReference>
<dbReference type="GO" id="GO:0006783">
    <property type="term" value="P:heme biosynthetic process"/>
    <property type="evidence" value="ECO:0007669"/>
    <property type="project" value="TreeGrafter"/>
</dbReference>
<dbReference type="Gene3D" id="3.20.20.70">
    <property type="entry name" value="Aldolase class I"/>
    <property type="match status" value="1"/>
</dbReference>
<dbReference type="SFLD" id="SFLDG01386">
    <property type="entry name" value="main_SPASM_domain-containing"/>
    <property type="match status" value="1"/>
</dbReference>
<dbReference type="GO" id="GO:0003824">
    <property type="term" value="F:catalytic activity"/>
    <property type="evidence" value="ECO:0007669"/>
    <property type="project" value="InterPro"/>
</dbReference>
<evidence type="ECO:0000256" key="3">
    <source>
        <dbReference type="ARBA" id="ARBA00023004"/>
    </source>
</evidence>
<dbReference type="Pfam" id="PF13186">
    <property type="entry name" value="SPASM"/>
    <property type="match status" value="1"/>
</dbReference>
<dbReference type="Pfam" id="PF04055">
    <property type="entry name" value="Radical_SAM"/>
    <property type="match status" value="1"/>
</dbReference>